<dbReference type="InterPro" id="IPR058626">
    <property type="entry name" value="MdtA-like_b-barrel"/>
</dbReference>
<evidence type="ECO:0000259" key="6">
    <source>
        <dbReference type="Pfam" id="PF25917"/>
    </source>
</evidence>
<evidence type="ECO:0000259" key="5">
    <source>
        <dbReference type="Pfam" id="PF25876"/>
    </source>
</evidence>
<feature type="compositionally biased region" description="Low complexity" evidence="3">
    <location>
        <begin position="379"/>
        <end position="419"/>
    </location>
</feature>
<dbReference type="Gene3D" id="1.10.287.470">
    <property type="entry name" value="Helix hairpin bin"/>
    <property type="match status" value="1"/>
</dbReference>
<dbReference type="PANTHER" id="PTHR30158">
    <property type="entry name" value="ACRA/E-RELATED COMPONENT OF DRUG EFFLUX TRANSPORTER"/>
    <property type="match status" value="1"/>
</dbReference>
<feature type="region of interest" description="Disordered" evidence="3">
    <location>
        <begin position="379"/>
        <end position="428"/>
    </location>
</feature>
<keyword evidence="10" id="KW-1185">Reference proteome</keyword>
<dbReference type="InterPro" id="IPR058627">
    <property type="entry name" value="MdtA-like_C"/>
</dbReference>
<dbReference type="Pfam" id="PF25917">
    <property type="entry name" value="BSH_RND"/>
    <property type="match status" value="1"/>
</dbReference>
<dbReference type="Gene3D" id="2.40.50.100">
    <property type="match status" value="1"/>
</dbReference>
<evidence type="ECO:0000313" key="9">
    <source>
        <dbReference type="EMBL" id="MBF8176348.1"/>
    </source>
</evidence>
<accession>A0ABS0ENB9</accession>
<comment type="subcellular location">
    <subcellularLocation>
        <location evidence="1">Cell envelope</location>
    </subcellularLocation>
</comment>
<comment type="similarity">
    <text evidence="2">Belongs to the membrane fusion protein (MFP) (TC 8.A.1) family.</text>
</comment>
<dbReference type="SUPFAM" id="SSF111369">
    <property type="entry name" value="HlyD-like secretion proteins"/>
    <property type="match status" value="1"/>
</dbReference>
<dbReference type="Gene3D" id="2.40.30.170">
    <property type="match status" value="1"/>
</dbReference>
<evidence type="ECO:0000313" key="10">
    <source>
        <dbReference type="Proteomes" id="UP000657372"/>
    </source>
</evidence>
<gene>
    <name evidence="9" type="ORF">IXC47_01485</name>
</gene>
<evidence type="ECO:0000256" key="2">
    <source>
        <dbReference type="ARBA" id="ARBA00009477"/>
    </source>
</evidence>
<feature type="domain" description="Multidrug resistance protein MdtA-like C-terminal permuted SH3" evidence="8">
    <location>
        <begin position="305"/>
        <end position="366"/>
    </location>
</feature>
<evidence type="ECO:0000256" key="4">
    <source>
        <dbReference type="SAM" id="SignalP"/>
    </source>
</evidence>
<dbReference type="InterPro" id="IPR058625">
    <property type="entry name" value="MdtA-like_BSH"/>
</dbReference>
<dbReference type="Proteomes" id="UP000657372">
    <property type="component" value="Unassembled WGS sequence"/>
</dbReference>
<dbReference type="NCBIfam" id="TIGR01730">
    <property type="entry name" value="RND_mfp"/>
    <property type="match status" value="1"/>
</dbReference>
<dbReference type="InterPro" id="IPR058624">
    <property type="entry name" value="MdtA-like_HH"/>
</dbReference>
<keyword evidence="4" id="KW-0732">Signal</keyword>
<protein>
    <submittedName>
        <fullName evidence="9">Efflux RND transporter periplasmic adaptor subunit</fullName>
    </submittedName>
</protein>
<evidence type="ECO:0000256" key="1">
    <source>
        <dbReference type="ARBA" id="ARBA00004196"/>
    </source>
</evidence>
<name>A0ABS0ENB9_9BURK</name>
<evidence type="ECO:0000259" key="8">
    <source>
        <dbReference type="Pfam" id="PF25967"/>
    </source>
</evidence>
<dbReference type="EMBL" id="JADOEL010000001">
    <property type="protein sequence ID" value="MBF8176348.1"/>
    <property type="molecule type" value="Genomic_DNA"/>
</dbReference>
<dbReference type="Pfam" id="PF25944">
    <property type="entry name" value="Beta-barrel_RND"/>
    <property type="match status" value="1"/>
</dbReference>
<dbReference type="Pfam" id="PF25967">
    <property type="entry name" value="RND-MFP_C"/>
    <property type="match status" value="1"/>
</dbReference>
<feature type="domain" description="Multidrug resistance protein MdtA-like alpha-helical hairpin" evidence="5">
    <location>
        <begin position="104"/>
        <end position="174"/>
    </location>
</feature>
<organism evidence="9 10">
    <name type="scientific">Herminiimonas contaminans</name>
    <dbReference type="NCBI Taxonomy" id="1111140"/>
    <lineage>
        <taxon>Bacteria</taxon>
        <taxon>Pseudomonadati</taxon>
        <taxon>Pseudomonadota</taxon>
        <taxon>Betaproteobacteria</taxon>
        <taxon>Burkholderiales</taxon>
        <taxon>Oxalobacteraceae</taxon>
        <taxon>Herminiimonas</taxon>
    </lineage>
</organism>
<comment type="caution">
    <text evidence="9">The sequence shown here is derived from an EMBL/GenBank/DDBJ whole genome shotgun (WGS) entry which is preliminary data.</text>
</comment>
<feature type="chain" id="PRO_5046581168" evidence="4">
    <location>
        <begin position="28"/>
        <end position="428"/>
    </location>
</feature>
<sequence length="428" mass="44367">MFMSSLPRLTRLSAALFLIYAIAGCGAKSEQAGAPPPQEVSVVTVQPGVLGVTNELPGRMESIRVAEVRARVPGIVLKRVFREGSDVKAGAQLYQIDPAQLQATYNSADAAVSRSEATLATAELKAKRYKPLVETNAVSKQEYDDVVAAEKQAIADLASAKAARENARLSLGYASVTSPISGRIGRALVTEGALVGQGDVTPLAVVQQIDPIYVNMTQSANEVLQLKRAMDEGKLKSAGKGAAKVTLVTDDGQEYGRTGKLLFSDLTVDQTSGAITLRAEIPNPDGLLLPGMYVRARLEQAVDENAITVPQQAVLRTPGGSAVMVVGADGKVASRPVKTGNSSGTAWIITDGLKEGDQVIVEGLQKVQPGATVKPVQWQKPAPAAAAPAAAPAAPTAAAPAEKPAADAAAKPAQPAPADKTAEQSKSK</sequence>
<feature type="signal peptide" evidence="4">
    <location>
        <begin position="1"/>
        <end position="27"/>
    </location>
</feature>
<feature type="domain" description="Multidrug resistance protein MdtA-like barrel-sandwich hybrid" evidence="6">
    <location>
        <begin position="64"/>
        <end position="207"/>
    </location>
</feature>
<feature type="domain" description="Multidrug resistance protein MdtA-like beta-barrel" evidence="7">
    <location>
        <begin position="211"/>
        <end position="300"/>
    </location>
</feature>
<dbReference type="Gene3D" id="2.40.420.20">
    <property type="match status" value="1"/>
</dbReference>
<dbReference type="Pfam" id="PF25876">
    <property type="entry name" value="HH_MFP_RND"/>
    <property type="match status" value="1"/>
</dbReference>
<dbReference type="InterPro" id="IPR006143">
    <property type="entry name" value="RND_pump_MFP"/>
</dbReference>
<reference evidence="9 10" key="1">
    <citation type="submission" date="2020-11" db="EMBL/GenBank/DDBJ databases">
        <title>WGS of Herminiimonas contaminans strain Marseille-Q4544 isolated from planarians Schmidtea mediterranea.</title>
        <authorList>
            <person name="Kangale L."/>
        </authorList>
    </citation>
    <scope>NUCLEOTIDE SEQUENCE [LARGE SCALE GENOMIC DNA]</scope>
    <source>
        <strain evidence="9 10">Marseille-Q4544</strain>
    </source>
</reference>
<evidence type="ECO:0000256" key="3">
    <source>
        <dbReference type="SAM" id="MobiDB-lite"/>
    </source>
</evidence>
<evidence type="ECO:0000259" key="7">
    <source>
        <dbReference type="Pfam" id="PF25944"/>
    </source>
</evidence>
<proteinExistence type="inferred from homology"/>
<dbReference type="PANTHER" id="PTHR30158:SF3">
    <property type="entry name" value="MULTIDRUG EFFLUX PUMP SUBUNIT ACRA-RELATED"/>
    <property type="match status" value="1"/>
</dbReference>